<dbReference type="CDD" id="cd01948">
    <property type="entry name" value="EAL"/>
    <property type="match status" value="1"/>
</dbReference>
<evidence type="ECO:0000256" key="9">
    <source>
        <dbReference type="ARBA" id="ARBA00034290"/>
    </source>
</evidence>
<comment type="catalytic activity">
    <reaction evidence="9">
        <text>3',3'-c-di-GMP + H2O = 5'-phosphoguanylyl(3'-&gt;5')guanosine + H(+)</text>
        <dbReference type="Rhea" id="RHEA:24902"/>
        <dbReference type="ChEBI" id="CHEBI:15377"/>
        <dbReference type="ChEBI" id="CHEBI:15378"/>
        <dbReference type="ChEBI" id="CHEBI:58754"/>
        <dbReference type="ChEBI" id="CHEBI:58805"/>
        <dbReference type="EC" id="3.1.4.52"/>
    </reaction>
</comment>
<sequence>MNTTCKENNKNPPKALIKHALMASFLALFIFSISFSGIYLQARNSLQNIVSEKEAMIMSLLQNILDEALNTTFQASLLLEAHCDNQTTGQLKRMATLAPNIRSVNLIQDNYIYCSSLFDQELSKSDQTYFEVDDTVFIKTHNYFNPDEKILFISHRQGERYAIASIDIQYIKKLLNTLSNHIPLTITLNNRQNVTYSTGYSPETKGTRIALNSDNQQLTITSVLSEKMYLSYLGNSFALPVILSCIIALSAGIMFYQYLNRPLSLREALYQAVSNDDFIPLLQPIVNPHGDICGAEVLLRWNHPKQGFMMPDQFIPLAETTGLIHKMTSQALSKVKNHLIEHQPLLPDGFHLAINISPEQCNDLTFYEDCQHFLSSFPNGKIQLIIELTERELIQSTTRAIRLFDKLRTLGAQIALDDFGTGHASLSYINQFEIDILKIDKSFIRKIGSLDRPSHIVDNVVDLAERLNIEIVAEGVENLTQEAYLKQRHIQYFQGYLYDKPLAPEIFIERLARQSRKQPCPEGQRTDIIV</sequence>
<keyword evidence="3" id="KW-1003">Cell membrane</keyword>
<dbReference type="InterPro" id="IPR001633">
    <property type="entry name" value="EAL_dom"/>
</dbReference>
<dbReference type="InterPro" id="IPR024744">
    <property type="entry name" value="CSS-motif_dom"/>
</dbReference>
<keyword evidence="5 10" id="KW-0812">Transmembrane</keyword>
<dbReference type="PANTHER" id="PTHR33121:SF80">
    <property type="entry name" value="CYCLIC DI-GMP PHOSPHODIESTERASE PDEL"/>
    <property type="match status" value="1"/>
</dbReference>
<dbReference type="GO" id="GO:0071111">
    <property type="term" value="F:cyclic-guanylate-specific phosphodiesterase activity"/>
    <property type="evidence" value="ECO:0007669"/>
    <property type="project" value="UniProtKB-EC"/>
</dbReference>
<dbReference type="InterPro" id="IPR035919">
    <property type="entry name" value="EAL_sf"/>
</dbReference>
<dbReference type="Gene3D" id="3.20.20.450">
    <property type="entry name" value="EAL domain"/>
    <property type="match status" value="1"/>
</dbReference>
<dbReference type="PROSITE" id="PS50883">
    <property type="entry name" value="EAL"/>
    <property type="match status" value="1"/>
</dbReference>
<feature type="domain" description="EAL" evidence="11">
    <location>
        <begin position="262"/>
        <end position="515"/>
    </location>
</feature>
<accession>A0A066RPM1</accession>
<dbReference type="GO" id="GO:0005886">
    <property type="term" value="C:plasma membrane"/>
    <property type="evidence" value="ECO:0007669"/>
    <property type="project" value="UniProtKB-SubCell"/>
</dbReference>
<protein>
    <recommendedName>
        <fullName evidence="2">cyclic-guanylate-specific phosphodiesterase</fullName>
        <ecNumber evidence="2">3.1.4.52</ecNumber>
    </recommendedName>
</protein>
<evidence type="ECO:0000259" key="11">
    <source>
        <dbReference type="PROSITE" id="PS50883"/>
    </source>
</evidence>
<dbReference type="AlphaFoldDB" id="A0A066RPM1"/>
<dbReference type="PANTHER" id="PTHR33121">
    <property type="entry name" value="CYCLIC DI-GMP PHOSPHODIESTERASE PDEF"/>
    <property type="match status" value="1"/>
</dbReference>
<dbReference type="Pfam" id="PF12792">
    <property type="entry name" value="CSS-motif"/>
    <property type="match status" value="1"/>
</dbReference>
<dbReference type="InterPro" id="IPR050706">
    <property type="entry name" value="Cyclic-di-GMP_PDE-like"/>
</dbReference>
<comment type="subcellular location">
    <subcellularLocation>
        <location evidence="1">Cell membrane</location>
        <topology evidence="1">Multi-pass membrane protein</topology>
    </subcellularLocation>
</comment>
<evidence type="ECO:0000256" key="7">
    <source>
        <dbReference type="ARBA" id="ARBA00022989"/>
    </source>
</evidence>
<keyword evidence="8 10" id="KW-0472">Membrane</keyword>
<feature type="transmembrane region" description="Helical" evidence="10">
    <location>
        <begin position="237"/>
        <end position="259"/>
    </location>
</feature>
<comment type="caution">
    <text evidence="12">The sequence shown here is derived from an EMBL/GenBank/DDBJ whole genome shotgun (WGS) entry which is preliminary data.</text>
</comment>
<evidence type="ECO:0000256" key="10">
    <source>
        <dbReference type="SAM" id="Phobius"/>
    </source>
</evidence>
<evidence type="ECO:0000256" key="3">
    <source>
        <dbReference type="ARBA" id="ARBA00022475"/>
    </source>
</evidence>
<evidence type="ECO:0000313" key="13">
    <source>
        <dbReference type="Proteomes" id="UP000027192"/>
    </source>
</evidence>
<dbReference type="Pfam" id="PF00563">
    <property type="entry name" value="EAL"/>
    <property type="match status" value="1"/>
</dbReference>
<keyword evidence="7 10" id="KW-1133">Transmembrane helix</keyword>
<reference evidence="12 13" key="1">
    <citation type="submission" date="2014-04" db="EMBL/GenBank/DDBJ databases">
        <title>Draft genome sequence of Photobacterium halotolerans S2753: a solonamide, ngercheumicin and holomycin producer.</title>
        <authorList>
            <person name="Machado H.R."/>
            <person name="Gram L."/>
        </authorList>
    </citation>
    <scope>NUCLEOTIDE SEQUENCE [LARGE SCALE GENOMIC DNA]</scope>
    <source>
        <strain evidence="12 13">S2753</strain>
    </source>
</reference>
<dbReference type="SUPFAM" id="SSF141868">
    <property type="entry name" value="EAL domain-like"/>
    <property type="match status" value="1"/>
</dbReference>
<organism evidence="12 13">
    <name type="scientific">Photobacterium galatheae</name>
    <dbReference type="NCBI Taxonomy" id="1654360"/>
    <lineage>
        <taxon>Bacteria</taxon>
        <taxon>Pseudomonadati</taxon>
        <taxon>Pseudomonadota</taxon>
        <taxon>Gammaproteobacteria</taxon>
        <taxon>Vibrionales</taxon>
        <taxon>Vibrionaceae</taxon>
        <taxon>Photobacterium</taxon>
    </lineage>
</organism>
<proteinExistence type="predicted"/>
<keyword evidence="6" id="KW-0378">Hydrolase</keyword>
<keyword evidence="4" id="KW-0973">c-di-GMP</keyword>
<evidence type="ECO:0000256" key="5">
    <source>
        <dbReference type="ARBA" id="ARBA00022692"/>
    </source>
</evidence>
<keyword evidence="13" id="KW-1185">Reference proteome</keyword>
<dbReference type="OrthoDB" id="675397at2"/>
<evidence type="ECO:0000256" key="4">
    <source>
        <dbReference type="ARBA" id="ARBA00022636"/>
    </source>
</evidence>
<dbReference type="Proteomes" id="UP000027192">
    <property type="component" value="Unassembled WGS sequence"/>
</dbReference>
<dbReference type="STRING" id="1654360.EA58_07325"/>
<dbReference type="EMBL" id="JMIB01000010">
    <property type="protein sequence ID" value="KDM92294.1"/>
    <property type="molecule type" value="Genomic_DNA"/>
</dbReference>
<feature type="transmembrane region" description="Helical" evidence="10">
    <location>
        <begin position="20"/>
        <end position="40"/>
    </location>
</feature>
<evidence type="ECO:0000256" key="8">
    <source>
        <dbReference type="ARBA" id="ARBA00023136"/>
    </source>
</evidence>
<evidence type="ECO:0000313" key="12">
    <source>
        <dbReference type="EMBL" id="KDM92294.1"/>
    </source>
</evidence>
<dbReference type="SMART" id="SM00052">
    <property type="entry name" value="EAL"/>
    <property type="match status" value="1"/>
</dbReference>
<evidence type="ECO:0000256" key="1">
    <source>
        <dbReference type="ARBA" id="ARBA00004651"/>
    </source>
</evidence>
<evidence type="ECO:0000256" key="2">
    <source>
        <dbReference type="ARBA" id="ARBA00012282"/>
    </source>
</evidence>
<dbReference type="EC" id="3.1.4.52" evidence="2"/>
<gene>
    <name evidence="12" type="ORF">EA58_07325</name>
</gene>
<evidence type="ECO:0000256" key="6">
    <source>
        <dbReference type="ARBA" id="ARBA00022801"/>
    </source>
</evidence>
<name>A0A066RPM1_9GAMM</name>